<sequence length="96" mass="10345">MAKRTFTTYAAKMRQANREALATVAALFVIVVTWLSWGIGMADSDIEVFSTPIWIIGGCVGTWIVTVLAAIVLGKGLFANFNLDDDDASGEEAFRG</sequence>
<comment type="caution">
    <text evidence="2">The sequence shown here is derived from an EMBL/GenBank/DDBJ whole genome shotgun (WGS) entry which is preliminary data.</text>
</comment>
<proteinExistence type="predicted"/>
<gene>
    <name evidence="2" type="ORF">E5986_03060</name>
</gene>
<evidence type="ECO:0000256" key="1">
    <source>
        <dbReference type="SAM" id="Phobius"/>
    </source>
</evidence>
<keyword evidence="1" id="KW-1133">Transmembrane helix</keyword>
<protein>
    <submittedName>
        <fullName evidence="2">DUF997 family protein</fullName>
    </submittedName>
</protein>
<evidence type="ECO:0000313" key="3">
    <source>
        <dbReference type="Proteomes" id="UP000308978"/>
    </source>
</evidence>
<accession>A0A4S4G471</accession>
<dbReference type="InterPro" id="IPR010398">
    <property type="entry name" value="DUF997"/>
</dbReference>
<keyword evidence="1" id="KW-0472">Membrane</keyword>
<feature type="transmembrane region" description="Helical" evidence="1">
    <location>
        <begin position="52"/>
        <end position="73"/>
    </location>
</feature>
<evidence type="ECO:0000313" key="2">
    <source>
        <dbReference type="EMBL" id="THG38409.1"/>
    </source>
</evidence>
<dbReference type="Proteomes" id="UP000308978">
    <property type="component" value="Unassembled WGS sequence"/>
</dbReference>
<keyword evidence="1" id="KW-0812">Transmembrane</keyword>
<dbReference type="AlphaFoldDB" id="A0A4S4G471"/>
<dbReference type="Pfam" id="PF06196">
    <property type="entry name" value="DUF997"/>
    <property type="match status" value="1"/>
</dbReference>
<feature type="transmembrane region" description="Helical" evidence="1">
    <location>
        <begin position="20"/>
        <end position="40"/>
    </location>
</feature>
<dbReference type="EMBL" id="SSTJ01000002">
    <property type="protein sequence ID" value="THG38409.1"/>
    <property type="molecule type" value="Genomic_DNA"/>
</dbReference>
<dbReference type="RefSeq" id="WP_016308935.1">
    <property type="nucleotide sequence ID" value="NZ_CAJTBT010000001.1"/>
</dbReference>
<organism evidence="2 3">
    <name type="scientific">Adlercreutzia caecimuris</name>
    <dbReference type="NCBI Taxonomy" id="671266"/>
    <lineage>
        <taxon>Bacteria</taxon>
        <taxon>Bacillati</taxon>
        <taxon>Actinomycetota</taxon>
        <taxon>Coriobacteriia</taxon>
        <taxon>Eggerthellales</taxon>
        <taxon>Eggerthellaceae</taxon>
        <taxon>Adlercreutzia</taxon>
    </lineage>
</organism>
<dbReference type="GeneID" id="82190297"/>
<reference evidence="2 3" key="1">
    <citation type="submission" date="2019-04" db="EMBL/GenBank/DDBJ databases">
        <title>Microbes associate with the intestines of laboratory mice.</title>
        <authorList>
            <person name="Navarre W."/>
            <person name="Wong E."/>
            <person name="Huang K.C."/>
            <person name="Tropini C."/>
            <person name="Ng K."/>
            <person name="Yu B."/>
        </authorList>
    </citation>
    <scope>NUCLEOTIDE SEQUENCE [LARGE SCALE GENOMIC DNA]</scope>
    <source>
        <strain evidence="2 3">NM80_B27</strain>
    </source>
</reference>
<name>A0A4S4G471_9ACTN</name>